<dbReference type="Proteomes" id="UP000827092">
    <property type="component" value="Unassembled WGS sequence"/>
</dbReference>
<evidence type="ECO:0000313" key="2">
    <source>
        <dbReference type="Proteomes" id="UP000827092"/>
    </source>
</evidence>
<sequence length="79" mass="9366">MAFTHKSYPQYSASEPRHSLLHQLQPDMDITGTKLTYEAPDNLPYVYTHKGPNIYEYPFRIYWGPVQFCDKEERVQVVK</sequence>
<name>A0AAV6VJ81_9ARAC</name>
<dbReference type="EMBL" id="JAFNEN010000064">
    <property type="protein sequence ID" value="KAG8196769.1"/>
    <property type="molecule type" value="Genomic_DNA"/>
</dbReference>
<evidence type="ECO:0000313" key="1">
    <source>
        <dbReference type="EMBL" id="KAG8196769.1"/>
    </source>
</evidence>
<comment type="caution">
    <text evidence="1">The sequence shown here is derived from an EMBL/GenBank/DDBJ whole genome shotgun (WGS) entry which is preliminary data.</text>
</comment>
<accession>A0AAV6VJ81</accession>
<organism evidence="1 2">
    <name type="scientific">Oedothorax gibbosus</name>
    <dbReference type="NCBI Taxonomy" id="931172"/>
    <lineage>
        <taxon>Eukaryota</taxon>
        <taxon>Metazoa</taxon>
        <taxon>Ecdysozoa</taxon>
        <taxon>Arthropoda</taxon>
        <taxon>Chelicerata</taxon>
        <taxon>Arachnida</taxon>
        <taxon>Araneae</taxon>
        <taxon>Araneomorphae</taxon>
        <taxon>Entelegynae</taxon>
        <taxon>Araneoidea</taxon>
        <taxon>Linyphiidae</taxon>
        <taxon>Erigoninae</taxon>
        <taxon>Oedothorax</taxon>
    </lineage>
</organism>
<dbReference type="AlphaFoldDB" id="A0AAV6VJ81"/>
<protein>
    <submittedName>
        <fullName evidence="1">Uncharacterized protein</fullName>
    </submittedName>
</protein>
<keyword evidence="2" id="KW-1185">Reference proteome</keyword>
<gene>
    <name evidence="1" type="ORF">JTE90_014502</name>
</gene>
<proteinExistence type="predicted"/>
<reference evidence="1 2" key="1">
    <citation type="journal article" date="2022" name="Nat. Ecol. Evol.">
        <title>A masculinizing supergene underlies an exaggerated male reproductive morph in a spider.</title>
        <authorList>
            <person name="Hendrickx F."/>
            <person name="De Corte Z."/>
            <person name="Sonet G."/>
            <person name="Van Belleghem S.M."/>
            <person name="Kostlbacher S."/>
            <person name="Vangestel C."/>
        </authorList>
    </citation>
    <scope>NUCLEOTIDE SEQUENCE [LARGE SCALE GENOMIC DNA]</scope>
    <source>
        <strain evidence="1">W744_W776</strain>
    </source>
</reference>